<dbReference type="Pfam" id="PF00072">
    <property type="entry name" value="Response_reg"/>
    <property type="match status" value="1"/>
</dbReference>
<dbReference type="CDD" id="cd00156">
    <property type="entry name" value="REC"/>
    <property type="match status" value="1"/>
</dbReference>
<proteinExistence type="predicted"/>
<dbReference type="PANTHER" id="PTHR44591:SF3">
    <property type="entry name" value="RESPONSE REGULATORY DOMAIN-CONTAINING PROTEIN"/>
    <property type="match status" value="1"/>
</dbReference>
<dbReference type="SMART" id="SM00448">
    <property type="entry name" value="REC"/>
    <property type="match status" value="1"/>
</dbReference>
<dbReference type="GO" id="GO:0000160">
    <property type="term" value="P:phosphorelay signal transduction system"/>
    <property type="evidence" value="ECO:0007669"/>
    <property type="project" value="InterPro"/>
</dbReference>
<dbReference type="AlphaFoldDB" id="A0AA48GUM9"/>
<keyword evidence="5" id="KW-1185">Reference proteome</keyword>
<feature type="modified residue" description="4-aspartylphosphate" evidence="2">
    <location>
        <position position="63"/>
    </location>
</feature>
<accession>A0AA48GUM9</accession>
<name>A0AA48GUM9_9BACT</name>
<organism evidence="4 5">
    <name type="scientific">Mesoterricola silvestris</name>
    <dbReference type="NCBI Taxonomy" id="2927979"/>
    <lineage>
        <taxon>Bacteria</taxon>
        <taxon>Pseudomonadati</taxon>
        <taxon>Acidobacteriota</taxon>
        <taxon>Holophagae</taxon>
        <taxon>Holophagales</taxon>
        <taxon>Holophagaceae</taxon>
        <taxon>Mesoterricola</taxon>
    </lineage>
</organism>
<evidence type="ECO:0000256" key="1">
    <source>
        <dbReference type="ARBA" id="ARBA00022553"/>
    </source>
</evidence>
<dbReference type="SUPFAM" id="SSF52172">
    <property type="entry name" value="CheY-like"/>
    <property type="match status" value="1"/>
</dbReference>
<dbReference type="KEGG" id="msil:METEAL_12800"/>
<dbReference type="InterPro" id="IPR011006">
    <property type="entry name" value="CheY-like_superfamily"/>
</dbReference>
<reference evidence="5" key="1">
    <citation type="journal article" date="2023" name="Int. J. Syst. Evol. Microbiol.">
        <title>Mesoterricola silvestris gen. nov., sp. nov., Mesoterricola sediminis sp. nov., Geothrix oryzae sp. nov., Geothrix edaphica sp. nov., Geothrix rubra sp. nov., and Geothrix limicola sp. nov., six novel members of Acidobacteriota isolated from soils.</title>
        <authorList>
            <person name="Itoh H."/>
            <person name="Sugisawa Y."/>
            <person name="Mise K."/>
            <person name="Xu Z."/>
            <person name="Kuniyasu M."/>
            <person name="Ushijima N."/>
            <person name="Kawano K."/>
            <person name="Kobayashi E."/>
            <person name="Shiratori Y."/>
            <person name="Masuda Y."/>
            <person name="Senoo K."/>
        </authorList>
    </citation>
    <scope>NUCLEOTIDE SEQUENCE [LARGE SCALE GENOMIC DNA]</scope>
    <source>
        <strain evidence="5">W79</strain>
    </source>
</reference>
<dbReference type="RefSeq" id="WP_316415015.1">
    <property type="nucleotide sequence ID" value="NZ_AP027080.1"/>
</dbReference>
<evidence type="ECO:0000259" key="3">
    <source>
        <dbReference type="PROSITE" id="PS50110"/>
    </source>
</evidence>
<dbReference type="InterPro" id="IPR001789">
    <property type="entry name" value="Sig_transdc_resp-reg_receiver"/>
</dbReference>
<dbReference type="PROSITE" id="PS50110">
    <property type="entry name" value="RESPONSE_REGULATORY"/>
    <property type="match status" value="1"/>
</dbReference>
<dbReference type="InterPro" id="IPR025497">
    <property type="entry name" value="PatA-like_N"/>
</dbReference>
<dbReference type="InterPro" id="IPR050595">
    <property type="entry name" value="Bact_response_regulator"/>
</dbReference>
<evidence type="ECO:0000313" key="4">
    <source>
        <dbReference type="EMBL" id="BDU72106.1"/>
    </source>
</evidence>
<dbReference type="EMBL" id="AP027080">
    <property type="protein sequence ID" value="BDU72106.1"/>
    <property type="molecule type" value="Genomic_DNA"/>
</dbReference>
<keyword evidence="1 2" id="KW-0597">Phosphoprotein</keyword>
<dbReference type="PANTHER" id="PTHR44591">
    <property type="entry name" value="STRESS RESPONSE REGULATOR PROTEIN 1"/>
    <property type="match status" value="1"/>
</dbReference>
<dbReference type="Proteomes" id="UP001238179">
    <property type="component" value="Chromosome"/>
</dbReference>
<evidence type="ECO:0000313" key="5">
    <source>
        <dbReference type="Proteomes" id="UP001238179"/>
    </source>
</evidence>
<dbReference type="Gene3D" id="3.40.50.2300">
    <property type="match status" value="1"/>
</dbReference>
<feature type="domain" description="Response regulatory" evidence="3">
    <location>
        <begin position="13"/>
        <end position="128"/>
    </location>
</feature>
<dbReference type="Pfam" id="PF14332">
    <property type="entry name" value="DUF4388"/>
    <property type="match status" value="1"/>
</dbReference>
<protein>
    <recommendedName>
        <fullName evidence="3">Response regulatory domain-containing protein</fullName>
    </recommendedName>
</protein>
<gene>
    <name evidence="4" type="ORF">METEAL_12800</name>
</gene>
<evidence type="ECO:0000256" key="2">
    <source>
        <dbReference type="PROSITE-ProRule" id="PRU00169"/>
    </source>
</evidence>
<sequence length="247" mass="26921">MVTPPFPSRPAKTALLVEDEQSTLRFYQAGLKGLQEFTLLSARNGQEALELLKGQAVDVVVTDLNMPVLDGYGLIAALAQRYPSLPIIVITSVADASLQNQALDLGALQVIPKPPRLSTLMEAIRTAGGLSAPGLVRGVGIGSLLQLMNWERRTATFTVRGPEATGYLYVKDGELIHAALGAEEGLVAAYQLLSWEGAQVEFVYTCRVQATIDLPLAEILMNLALFRDMKVKKILPPDPFYDDKWTR</sequence>